<protein>
    <submittedName>
        <fullName evidence="3">Phosphoribosyltransferase family protein</fullName>
    </submittedName>
</protein>
<dbReference type="InterPro" id="IPR029057">
    <property type="entry name" value="PRTase-like"/>
</dbReference>
<dbReference type="RefSeq" id="WP_324619280.1">
    <property type="nucleotide sequence ID" value="NZ_JAYKOT010000003.1"/>
</dbReference>
<comment type="similarity">
    <text evidence="1">Belongs to the ComF/GntX family.</text>
</comment>
<dbReference type="Proteomes" id="UP001357733">
    <property type="component" value="Unassembled WGS sequence"/>
</dbReference>
<dbReference type="CDD" id="cd06223">
    <property type="entry name" value="PRTases_typeI"/>
    <property type="match status" value="1"/>
</dbReference>
<dbReference type="AlphaFoldDB" id="A0AAW9MX92"/>
<dbReference type="InterPro" id="IPR051910">
    <property type="entry name" value="ComF/GntX_DNA_util-trans"/>
</dbReference>
<feature type="domain" description="Phosphoribosyltransferase" evidence="2">
    <location>
        <begin position="152"/>
        <end position="205"/>
    </location>
</feature>
<dbReference type="SUPFAM" id="SSF53271">
    <property type="entry name" value="PRTase-like"/>
    <property type="match status" value="1"/>
</dbReference>
<keyword evidence="3" id="KW-0328">Glycosyltransferase</keyword>
<dbReference type="PANTHER" id="PTHR47505">
    <property type="entry name" value="DNA UTILIZATION PROTEIN YHGH"/>
    <property type="match status" value="1"/>
</dbReference>
<comment type="caution">
    <text evidence="3">The sequence shown here is derived from an EMBL/GenBank/DDBJ whole genome shotgun (WGS) entry which is preliminary data.</text>
</comment>
<dbReference type="GO" id="GO:0016757">
    <property type="term" value="F:glycosyltransferase activity"/>
    <property type="evidence" value="ECO:0007669"/>
    <property type="project" value="UniProtKB-KW"/>
</dbReference>
<reference evidence="3 4" key="1">
    <citation type="submission" date="2024-01" db="EMBL/GenBank/DDBJ databases">
        <title>Complete genome sequence of Citroniella saccharovorans strain M6.X9, isolated from human fecal sample.</title>
        <authorList>
            <person name="Cheng G."/>
            <person name="Westerholm M."/>
            <person name="Schnurer A."/>
        </authorList>
    </citation>
    <scope>NUCLEOTIDE SEQUENCE [LARGE SCALE GENOMIC DNA]</scope>
    <source>
        <strain evidence="3 4">DSM 29873</strain>
    </source>
</reference>
<gene>
    <name evidence="3" type="ORF">VLK81_03630</name>
</gene>
<evidence type="ECO:0000313" key="4">
    <source>
        <dbReference type="Proteomes" id="UP001357733"/>
    </source>
</evidence>
<dbReference type="InterPro" id="IPR000836">
    <property type="entry name" value="PRTase_dom"/>
</dbReference>
<dbReference type="Pfam" id="PF00156">
    <property type="entry name" value="Pribosyltran"/>
    <property type="match status" value="1"/>
</dbReference>
<dbReference type="Gene3D" id="3.40.50.2020">
    <property type="match status" value="1"/>
</dbReference>
<name>A0AAW9MX92_9FIRM</name>
<keyword evidence="3" id="KW-0808">Transferase</keyword>
<keyword evidence="4" id="KW-1185">Reference proteome</keyword>
<proteinExistence type="inferred from homology"/>
<evidence type="ECO:0000313" key="3">
    <source>
        <dbReference type="EMBL" id="MEB3429119.1"/>
    </source>
</evidence>
<dbReference type="PANTHER" id="PTHR47505:SF1">
    <property type="entry name" value="DNA UTILIZATION PROTEIN YHGH"/>
    <property type="match status" value="1"/>
</dbReference>
<sequence>MINKYFFIGDDECQICKINKRLRGKKICNSCLKSLQIYNYYGKYEDLEEVLVACYYNDFIKAVVARYKFQKETYLYNIFSDLMYDCLIQNIDPSLFTYIIPIPCSKKTLRERGFNCAGLLAEALAAKLNIPYLNPLIKDHTLEQNKIELRERTKNLKGKIRLNKSFSEDLRGKRVLLVDDIITTGSTLKEAEKVLNENSASAIKILLASPSYHTITNSEV</sequence>
<accession>A0AAW9MX92</accession>
<organism evidence="3 4">
    <name type="scientific">Citroniella saccharovorans</name>
    <dbReference type="NCBI Taxonomy" id="2053367"/>
    <lineage>
        <taxon>Bacteria</taxon>
        <taxon>Bacillati</taxon>
        <taxon>Bacillota</taxon>
        <taxon>Tissierellia</taxon>
        <taxon>Tissierellales</taxon>
        <taxon>Peptoniphilaceae</taxon>
        <taxon>Citroniella</taxon>
    </lineage>
</organism>
<evidence type="ECO:0000259" key="2">
    <source>
        <dbReference type="Pfam" id="PF00156"/>
    </source>
</evidence>
<dbReference type="EMBL" id="JAYKOT010000003">
    <property type="protein sequence ID" value="MEB3429119.1"/>
    <property type="molecule type" value="Genomic_DNA"/>
</dbReference>
<evidence type="ECO:0000256" key="1">
    <source>
        <dbReference type="ARBA" id="ARBA00008007"/>
    </source>
</evidence>